<organism evidence="5 6">
    <name type="scientific">Tessaracoccus lubricantis</name>
    <dbReference type="NCBI Taxonomy" id="545543"/>
    <lineage>
        <taxon>Bacteria</taxon>
        <taxon>Bacillati</taxon>
        <taxon>Actinomycetota</taxon>
        <taxon>Actinomycetes</taxon>
        <taxon>Propionibacteriales</taxon>
        <taxon>Propionibacteriaceae</taxon>
        <taxon>Tessaracoccus</taxon>
    </lineage>
</organism>
<dbReference type="InterPro" id="IPR028082">
    <property type="entry name" value="Peripla_BP_I"/>
</dbReference>
<evidence type="ECO:0000259" key="4">
    <source>
        <dbReference type="Pfam" id="PF13377"/>
    </source>
</evidence>
<dbReference type="Pfam" id="PF13377">
    <property type="entry name" value="Peripla_BP_3"/>
    <property type="match status" value="1"/>
</dbReference>
<evidence type="ECO:0000313" key="5">
    <source>
        <dbReference type="EMBL" id="GAA4890372.1"/>
    </source>
</evidence>
<keyword evidence="3" id="KW-0804">Transcription</keyword>
<dbReference type="RefSeq" id="WP_345578077.1">
    <property type="nucleotide sequence ID" value="NZ_BAABLV010000006.1"/>
</dbReference>
<dbReference type="InterPro" id="IPR046335">
    <property type="entry name" value="LacI/GalR-like_sensor"/>
</dbReference>
<dbReference type="PANTHER" id="PTHR30146">
    <property type="entry name" value="LACI-RELATED TRANSCRIPTIONAL REPRESSOR"/>
    <property type="match status" value="1"/>
</dbReference>
<comment type="caution">
    <text evidence="5">The sequence shown here is derived from an EMBL/GenBank/DDBJ whole genome shotgun (WGS) entry which is preliminary data.</text>
</comment>
<gene>
    <name evidence="5" type="ORF">GCM10025789_03560</name>
</gene>
<dbReference type="Gene3D" id="3.40.50.2300">
    <property type="match status" value="2"/>
</dbReference>
<evidence type="ECO:0000256" key="2">
    <source>
        <dbReference type="ARBA" id="ARBA00023125"/>
    </source>
</evidence>
<feature type="domain" description="Transcriptional regulator LacI/GalR-like sensor" evidence="4">
    <location>
        <begin position="123"/>
        <end position="280"/>
    </location>
</feature>
<dbReference type="EMBL" id="BAABLV010000006">
    <property type="protein sequence ID" value="GAA4890372.1"/>
    <property type="molecule type" value="Genomic_DNA"/>
</dbReference>
<name>A0ABP9EZ94_9ACTN</name>
<evidence type="ECO:0000256" key="1">
    <source>
        <dbReference type="ARBA" id="ARBA00023015"/>
    </source>
</evidence>
<protein>
    <submittedName>
        <fullName evidence="5">Substrate-binding domain-containing protein</fullName>
    </submittedName>
</protein>
<keyword evidence="1" id="KW-0805">Transcription regulation</keyword>
<sequence length="285" mass="30217">MDGTQQDHAAVGLVLRRPVRTLGIEEFYTSFMSGVEEVLAAREKPLVLQVVPDLASELDAYRRWSEGGRVDGVILVDLLEHDDPRPALVRELGIHSVMLTPHPAPPGQSAVSVDERSPMLEIVQHLTTLGHRTIGRVSGPTDFAHTSSRSEAFRSACDAVGAIGVLAEGDYTAEGGRSATDLLLSAVPTPTALVFDNDVMAVAAVSHLRALNLDVPGDVSIIAWDDSVACRVATPPIAALRRDIHGLGEQVATTLLAVVESGLPLISPAETAHLVHRASTNAPHS</sequence>
<keyword evidence="2" id="KW-0238">DNA-binding</keyword>
<dbReference type="SUPFAM" id="SSF53822">
    <property type="entry name" value="Periplasmic binding protein-like I"/>
    <property type="match status" value="1"/>
</dbReference>
<dbReference type="PANTHER" id="PTHR30146:SF155">
    <property type="entry name" value="ALANINE RACEMASE"/>
    <property type="match status" value="1"/>
</dbReference>
<evidence type="ECO:0000256" key="3">
    <source>
        <dbReference type="ARBA" id="ARBA00023163"/>
    </source>
</evidence>
<reference evidence="6" key="1">
    <citation type="journal article" date="2019" name="Int. J. Syst. Evol. Microbiol.">
        <title>The Global Catalogue of Microorganisms (GCM) 10K type strain sequencing project: providing services to taxonomists for standard genome sequencing and annotation.</title>
        <authorList>
            <consortium name="The Broad Institute Genomics Platform"/>
            <consortium name="The Broad Institute Genome Sequencing Center for Infectious Disease"/>
            <person name="Wu L."/>
            <person name="Ma J."/>
        </authorList>
    </citation>
    <scope>NUCLEOTIDE SEQUENCE [LARGE SCALE GENOMIC DNA]</scope>
    <source>
        <strain evidence="6">JCM 19125</strain>
    </source>
</reference>
<accession>A0ABP9EZ94</accession>
<evidence type="ECO:0000313" key="6">
    <source>
        <dbReference type="Proteomes" id="UP001501521"/>
    </source>
</evidence>
<dbReference type="Proteomes" id="UP001501521">
    <property type="component" value="Unassembled WGS sequence"/>
</dbReference>
<keyword evidence="6" id="KW-1185">Reference proteome</keyword>
<proteinExistence type="predicted"/>